<proteinExistence type="predicted"/>
<evidence type="ECO:0000313" key="1">
    <source>
        <dbReference type="EMBL" id="STS91174.1"/>
    </source>
</evidence>
<dbReference type="Gene3D" id="3.60.15.10">
    <property type="entry name" value="Ribonuclease Z/Hydroxyacylglutathione hydrolase-like"/>
    <property type="match status" value="1"/>
</dbReference>
<name>A0A7H4MLH4_KLEVA</name>
<reference evidence="1 2" key="1">
    <citation type="submission" date="2018-06" db="EMBL/GenBank/DDBJ databases">
        <authorList>
            <consortium name="Pathogen Informatics"/>
            <person name="Doyle S."/>
        </authorList>
    </citation>
    <scope>NUCLEOTIDE SEQUENCE [LARGE SCALE GENOMIC DNA]</scope>
    <source>
        <strain evidence="1 2">NCTC9177</strain>
    </source>
</reference>
<accession>A0A7H4MLH4</accession>
<dbReference type="InterPro" id="IPR036866">
    <property type="entry name" value="RibonucZ/Hydroxyglut_hydro"/>
</dbReference>
<organism evidence="1 2">
    <name type="scientific">Klebsiella variicola</name>
    <dbReference type="NCBI Taxonomy" id="244366"/>
    <lineage>
        <taxon>Bacteria</taxon>
        <taxon>Pseudomonadati</taxon>
        <taxon>Pseudomonadota</taxon>
        <taxon>Gammaproteobacteria</taxon>
        <taxon>Enterobacterales</taxon>
        <taxon>Enterobacteriaceae</taxon>
        <taxon>Klebsiella/Raoultella group</taxon>
        <taxon>Klebsiella</taxon>
        <taxon>Klebsiella pneumoniae complex</taxon>
    </lineage>
</organism>
<dbReference type="EMBL" id="UGKR01000003">
    <property type="protein sequence ID" value="STS91174.1"/>
    <property type="molecule type" value="Genomic_DNA"/>
</dbReference>
<sequence length="106" mass="11525">MVRRRSPGSTRALCPAIRPAIPGIVSRRAIPRCSSGGDIVHFPTIQTTRTSVSVAFDVDPEQARQTRECLLRQAASEQWLIAGMHLGLPGFARVVETPSGYLLQSV</sequence>
<protein>
    <submittedName>
        <fullName evidence="1">Metallo-beta-lactamase</fullName>
    </submittedName>
</protein>
<gene>
    <name evidence="1" type="ORF">NCTC9177_05080</name>
</gene>
<dbReference type="AlphaFoldDB" id="A0A7H4MLH4"/>
<comment type="caution">
    <text evidence="1">The sequence shown here is derived from an EMBL/GenBank/DDBJ whole genome shotgun (WGS) entry which is preliminary data.</text>
</comment>
<evidence type="ECO:0000313" key="2">
    <source>
        <dbReference type="Proteomes" id="UP000254545"/>
    </source>
</evidence>
<dbReference type="Proteomes" id="UP000254545">
    <property type="component" value="Unassembled WGS sequence"/>
</dbReference>